<dbReference type="RefSeq" id="WP_379152678.1">
    <property type="nucleotide sequence ID" value="NZ_JBHSRJ010000004.1"/>
</dbReference>
<sequence length="233" mass="25184">MPPSTPDDTPVAFQDPQYREAVIDLLAAIAYGEISAFERLAEDAKLAPSLEDKVAIASMASAELGHVASLRARLAELGADPFAAMAPFRRPIDKFHEHTAPADWYEGLIKAYVGDGMANDFYREIAAYLDPDTRDLIVASLEDTGHSEFVVGRVRAAIAADPRLGGRLALWGRRLMGEALTQAQRVAADRDALTALLAGGIDRPGLDLAALGRMFARITERHAERMAELGLDS</sequence>
<dbReference type="InterPro" id="IPR012347">
    <property type="entry name" value="Ferritin-like"/>
</dbReference>
<evidence type="ECO:0000313" key="2">
    <source>
        <dbReference type="EMBL" id="MFC6042989.1"/>
    </source>
</evidence>
<dbReference type="EMBL" id="JBHSRJ010000004">
    <property type="protein sequence ID" value="MFC6042989.1"/>
    <property type="molecule type" value="Genomic_DNA"/>
</dbReference>
<dbReference type="CDD" id="cd00657">
    <property type="entry name" value="Ferritin_like"/>
    <property type="match status" value="1"/>
</dbReference>
<dbReference type="InterPro" id="IPR059125">
    <property type="entry name" value="Ferritin_actino"/>
</dbReference>
<evidence type="ECO:0000313" key="3">
    <source>
        <dbReference type="Proteomes" id="UP001596135"/>
    </source>
</evidence>
<keyword evidence="3" id="KW-1185">Reference proteome</keyword>
<gene>
    <name evidence="2" type="ORF">ACFPYL_07880</name>
</gene>
<dbReference type="Pfam" id="PF13794">
    <property type="entry name" value="MiaE_2"/>
    <property type="match status" value="1"/>
</dbReference>
<name>A0ABW1LGI5_9ACTN</name>
<comment type="caution">
    <text evidence="2">The sequence shown here is derived from an EMBL/GenBank/DDBJ whole genome shotgun (WGS) entry which is preliminary data.</text>
</comment>
<dbReference type="Gene3D" id="1.20.1260.10">
    <property type="match status" value="1"/>
</dbReference>
<dbReference type="SUPFAM" id="SSF47240">
    <property type="entry name" value="Ferritin-like"/>
    <property type="match status" value="1"/>
</dbReference>
<evidence type="ECO:0000259" key="1">
    <source>
        <dbReference type="Pfam" id="PF13794"/>
    </source>
</evidence>
<organism evidence="2 3">
    <name type="scientific">Nocardioides hankookensis</name>
    <dbReference type="NCBI Taxonomy" id="443157"/>
    <lineage>
        <taxon>Bacteria</taxon>
        <taxon>Bacillati</taxon>
        <taxon>Actinomycetota</taxon>
        <taxon>Actinomycetes</taxon>
        <taxon>Propionibacteriales</taxon>
        <taxon>Nocardioidaceae</taxon>
        <taxon>Nocardioides</taxon>
    </lineage>
</organism>
<proteinExistence type="predicted"/>
<accession>A0ABW1LGI5</accession>
<reference evidence="3" key="1">
    <citation type="journal article" date="2019" name="Int. J. Syst. Evol. Microbiol.">
        <title>The Global Catalogue of Microorganisms (GCM) 10K type strain sequencing project: providing services to taxonomists for standard genome sequencing and annotation.</title>
        <authorList>
            <consortium name="The Broad Institute Genomics Platform"/>
            <consortium name="The Broad Institute Genome Sequencing Center for Infectious Disease"/>
            <person name="Wu L."/>
            <person name="Ma J."/>
        </authorList>
    </citation>
    <scope>NUCLEOTIDE SEQUENCE [LARGE SCALE GENOMIC DNA]</scope>
    <source>
        <strain evidence="3">CCUG 54522</strain>
    </source>
</reference>
<feature type="domain" description="Ferritin-like" evidence="1">
    <location>
        <begin position="16"/>
        <end position="200"/>
    </location>
</feature>
<protein>
    <submittedName>
        <fullName evidence="2">Ferritin-like fold-containing protein</fullName>
    </submittedName>
</protein>
<dbReference type="Proteomes" id="UP001596135">
    <property type="component" value="Unassembled WGS sequence"/>
</dbReference>
<dbReference type="InterPro" id="IPR009078">
    <property type="entry name" value="Ferritin-like_SF"/>
</dbReference>